<evidence type="ECO:0000313" key="3">
    <source>
        <dbReference type="EMBL" id="AQP48261.1"/>
    </source>
</evidence>
<dbReference type="InterPro" id="IPR002035">
    <property type="entry name" value="VWF_A"/>
</dbReference>
<accession>A0A1Q2CQ60</accession>
<dbReference type="SUPFAM" id="SSF53300">
    <property type="entry name" value="vWA-like"/>
    <property type="match status" value="1"/>
</dbReference>
<keyword evidence="4" id="KW-1185">Reference proteome</keyword>
<name>A0A1Q2CQ60_9ACTN</name>
<dbReference type="PROSITE" id="PS50234">
    <property type="entry name" value="VWFA"/>
    <property type="match status" value="1"/>
</dbReference>
<feature type="region of interest" description="Disordered" evidence="1">
    <location>
        <begin position="1"/>
        <end position="76"/>
    </location>
</feature>
<dbReference type="RefSeq" id="WP_077686590.1">
    <property type="nucleotide sequence ID" value="NZ_CP019606.1"/>
</dbReference>
<feature type="compositionally biased region" description="Low complexity" evidence="1">
    <location>
        <begin position="22"/>
        <end position="45"/>
    </location>
</feature>
<dbReference type="Proteomes" id="UP000188145">
    <property type="component" value="Chromosome"/>
</dbReference>
<evidence type="ECO:0000313" key="4">
    <source>
        <dbReference type="Proteomes" id="UP000188145"/>
    </source>
</evidence>
<dbReference type="InterPro" id="IPR045826">
    <property type="entry name" value="SpaA_PFL_dom_2"/>
</dbReference>
<dbReference type="STRING" id="1332264.BW730_12855"/>
<dbReference type="InterPro" id="IPR036465">
    <property type="entry name" value="vWFA_dom_sf"/>
</dbReference>
<dbReference type="SMART" id="SM00327">
    <property type="entry name" value="VWA"/>
    <property type="match status" value="1"/>
</dbReference>
<feature type="region of interest" description="Disordered" evidence="1">
    <location>
        <begin position="489"/>
        <end position="514"/>
    </location>
</feature>
<proteinExistence type="predicted"/>
<dbReference type="Pfam" id="PF19403">
    <property type="entry name" value="SpaA_2"/>
    <property type="match status" value="1"/>
</dbReference>
<feature type="domain" description="VWFA" evidence="2">
    <location>
        <begin position="254"/>
        <end position="453"/>
    </location>
</feature>
<protein>
    <recommendedName>
        <fullName evidence="2">VWFA domain-containing protein</fullName>
    </recommendedName>
</protein>
<dbReference type="Gene3D" id="3.40.50.410">
    <property type="entry name" value="von Willebrand factor, type A domain"/>
    <property type="match status" value="1"/>
</dbReference>
<dbReference type="CDD" id="cd00198">
    <property type="entry name" value="vWFA"/>
    <property type="match status" value="1"/>
</dbReference>
<dbReference type="KEGG" id="tes:BW730_12855"/>
<dbReference type="EMBL" id="CP019606">
    <property type="protein sequence ID" value="AQP48261.1"/>
    <property type="molecule type" value="Genomic_DNA"/>
</dbReference>
<organism evidence="3 4">
    <name type="scientific">Tessaracoccus aquimaris</name>
    <dbReference type="NCBI Taxonomy" id="1332264"/>
    <lineage>
        <taxon>Bacteria</taxon>
        <taxon>Bacillati</taxon>
        <taxon>Actinomycetota</taxon>
        <taxon>Actinomycetes</taxon>
        <taxon>Propionibacteriales</taxon>
        <taxon>Propionibacteriaceae</taxon>
        <taxon>Tessaracoccus</taxon>
    </lineage>
</organism>
<feature type="compositionally biased region" description="Polar residues" evidence="1">
    <location>
        <begin position="493"/>
        <end position="513"/>
    </location>
</feature>
<reference evidence="4" key="1">
    <citation type="submission" date="2017-02" db="EMBL/GenBank/DDBJ databases">
        <title>Tessaracoccus aquaemaris sp. nov., isolated from the intestine of a Korean rockfish, Sebastes schlegelii, in a marine aquaculture pond.</title>
        <authorList>
            <person name="Tak E.J."/>
            <person name="Bae J.-W."/>
        </authorList>
    </citation>
    <scope>NUCLEOTIDE SEQUENCE [LARGE SCALE GENOMIC DNA]</scope>
    <source>
        <strain evidence="4">NSG39</strain>
    </source>
</reference>
<sequence>MLVTAIAAQPLVGRADEPTPTPTTSATPSVEPTPSPSASAEQSPAEPKDAKNTDAPADASKGDGREPSPTPDAAPRALAAPADIMPLASNTSTDIRVTARVTAQPLGTAGTVGTNYANTVGAKFQLYTYTTQAAGPQNPVSDSWATCTITTDGNCIINVPNTNNGGANARKQFWVVQTAAGSGAYFSDQLRTGSYNGPSDVAYQLGLTPSMSPNSTIDMPRVGSQPSANLGSFGAVANSLNNPPLISTCTAGLKVALLMDLSASISSSQRTTYKNAIIGSGGLYDSLMNTNSSISLFTFGTDSPAGGTTNYPVPMALTAANRSTLESRINTSTTGTQSTNWDRGLRTVAAANATHGYDLVLMITDGAPNYIATSTGSGSTSVNSYDVTQRSLEAAIYSANAIKQNTRLVAVGVGNAVSGDVARNLRAISGSAVNSDYFQTADWDVLNTQLKDIASAATCQVPISITKVVTDVNGQNPTPDSGWTVTAVPGTPSAGTGTLTPSQTSQVTGSGSNAPGKATWTLAMTAETASVSLNVAENAQSKPNYSFASGACVVNHADGTATTLNMTGPSLNLTGLVVNDNVSCTFTNKANPASLQVDKEWVINGTTYTHAAAASVLSQYGASASPVVAPLPNGQSAAFGSTINGYAIGTSVNINETIGLGQCTLGSKRYTNGTSSGVLPAAGLNVVLPAGKTTVKLTNTLTCGATLQLVKKVTNDNGGTATGDAWKLSAVKSGGATNLVDVVTGTAAATRQVEPGSYAISESGGAAGYDWTALTCTNRGTAMSGPSLQNKSVTLAPGDQVVCTLVNDDKPLEDLQVTKNVAGTFKRSYLWDVEKSGPTERIYADPATGKATATYKVTVTPTGTVDSGWAMVGKITVKNPNAWQDVKATVTDQVDIGGGATCTVVNGVDRVIPKGESVVFDYTCTFTSQPRYTGVNTATVTWPRVGAATPTGTATGTASIAGDSWATSLSNASVTVTDDHHTFNPAWVVNAADGEQSKEYSVEWQVTQPGTCQSFTNNATITGSDGLVDSADATVEVCRGADLTVSKTVSASLDRGYEWTVVKNATGQQPFAANPATGDVTVGYEVVSTASAGTDSNWKANGRITVTNPNTWQGVAVTPTDVADLGGGATCTITGVVGPLGQVTSVTLPHTVPASGTAVFVYECAFTGKPSYDGTNTATVAWDKDAAHTTNATATGTAPIEAADWLVTLHNETATLTDAHAPAPWTVALADSPHTEKYSVTWNVGTAGTCKDFDNTAALTGSDGFATSDTERIKACRGKDLSASLTWSGALQRWHTWSIDKVAPDGPFYTDAEGNVTVDYSVAAEPNGFDDKSWTSAGTVIVTNPTDFQDVLATVAVADNLGGGSVCTVAGPDADAATPGFQILVPKGASVTRGYTCSYPTKPSYAGTATATVTWDKAAIASPNGSVTGTTPVAAAAWVVTQKNDSAVITDPAVPEPWTVDLAGGKVTKDYSVVWNVGAAGTCKAFPNKATLVADDGFTVDDSATIDACRGANLTVDKNVVNSFDRSYLWNITKTPKGDGPFTADQETGKVTVGYDVTVTPTGHEDGNWVMEGEITVSNPNSFQDVSATVTDEVALGAGASCSVTGVKDEAAAVDADPEKAGFQYVVPRSSSVVFTYACAFTDQPDYTGTNTAKVEWDAAAAHTPAASATKVVDVAESGWSQHPINDTVTVTDSNFTFDPAWSVSVADGEQSKSYEVTWTVEKAGTCQEFPNIATIWGGDVPLGSDSATIEACREADLTVSKTAGGSYQREFRWSIDKSLAEGQSDTVTADSDGKASIDYVVTADVDGYTDSNWNVAGAIVVTNPNDFRSVTATVADTLSAGTGTCTIRDVEDADPEADGFQVDVAASDSVTLNYQCDLTALDEADYETLTNQATITWDGGSATTEAIPVELWMNERNQSVSVMDDLGDADAEPELLGIVSADDAPAMFEYTLEFEGIDAACEVVENTAWVQTRILARAPAAMVRTESSVLASDTATATICPQAPIGLSIDGAGSFDREYLWEIAKNVDATSKVVQGGKAEFDYVVDAIPAGYRDGGFGASGTLVLTNPNEVDVMATIANLTGPAGMECALPASDADPETPGQQVVVPAGDEASIAYSCTGTPTKADDSTVAAEVTYVDLTGGEHSLNASDAVAFDVAGETDKEVTVFDDLTQPDKPRTELGKATWNAEGTAISFSYRLQVWLAQGDLFEEFTNTAQIGTDGPKASVTVTITGKRPLPPNTGAAG</sequence>
<evidence type="ECO:0000256" key="1">
    <source>
        <dbReference type="SAM" id="MobiDB-lite"/>
    </source>
</evidence>
<gene>
    <name evidence="3" type="ORF">BW730_12855</name>
</gene>
<dbReference type="OrthoDB" id="4953662at2"/>
<evidence type="ECO:0000259" key="2">
    <source>
        <dbReference type="PROSITE" id="PS50234"/>
    </source>
</evidence>